<dbReference type="EMBL" id="DS547117">
    <property type="protein sequence ID" value="EDR04579.1"/>
    <property type="molecule type" value="Genomic_DNA"/>
</dbReference>
<dbReference type="KEGG" id="lbc:LACBIDRAFT_330513"/>
<feature type="region of interest" description="Disordered" evidence="1">
    <location>
        <begin position="143"/>
        <end position="164"/>
    </location>
</feature>
<dbReference type="HOGENOM" id="CLU_233965_0_0_1"/>
<keyword evidence="4" id="KW-1185">Reference proteome</keyword>
<dbReference type="RefSeq" id="XP_001884751.1">
    <property type="nucleotide sequence ID" value="XM_001884716.1"/>
</dbReference>
<evidence type="ECO:0000256" key="2">
    <source>
        <dbReference type="SAM" id="Phobius"/>
    </source>
</evidence>
<evidence type="ECO:0000256" key="1">
    <source>
        <dbReference type="SAM" id="MobiDB-lite"/>
    </source>
</evidence>
<feature type="transmembrane region" description="Helical" evidence="2">
    <location>
        <begin position="188"/>
        <end position="207"/>
    </location>
</feature>
<proteinExistence type="predicted"/>
<protein>
    <submittedName>
        <fullName evidence="3">Predicted protein</fullName>
    </submittedName>
</protein>
<dbReference type="GeneID" id="6080431"/>
<gene>
    <name evidence="3" type="ORF">LACBIDRAFT_330513</name>
</gene>
<dbReference type="InParanoid" id="B0DLJ6"/>
<reference evidence="3 4" key="1">
    <citation type="journal article" date="2008" name="Nature">
        <title>The genome of Laccaria bicolor provides insights into mycorrhizal symbiosis.</title>
        <authorList>
            <person name="Martin F."/>
            <person name="Aerts A."/>
            <person name="Ahren D."/>
            <person name="Brun A."/>
            <person name="Danchin E.G.J."/>
            <person name="Duchaussoy F."/>
            <person name="Gibon J."/>
            <person name="Kohler A."/>
            <person name="Lindquist E."/>
            <person name="Pereda V."/>
            <person name="Salamov A."/>
            <person name="Shapiro H.J."/>
            <person name="Wuyts J."/>
            <person name="Blaudez D."/>
            <person name="Buee M."/>
            <person name="Brokstein P."/>
            <person name="Canbaeck B."/>
            <person name="Cohen D."/>
            <person name="Courty P.E."/>
            <person name="Coutinho P.M."/>
            <person name="Delaruelle C."/>
            <person name="Detter J.C."/>
            <person name="Deveau A."/>
            <person name="DiFazio S."/>
            <person name="Duplessis S."/>
            <person name="Fraissinet-Tachet L."/>
            <person name="Lucic E."/>
            <person name="Frey-Klett P."/>
            <person name="Fourrey C."/>
            <person name="Feussner I."/>
            <person name="Gay G."/>
            <person name="Grimwood J."/>
            <person name="Hoegger P.J."/>
            <person name="Jain P."/>
            <person name="Kilaru S."/>
            <person name="Labbe J."/>
            <person name="Lin Y.C."/>
            <person name="Legue V."/>
            <person name="Le Tacon F."/>
            <person name="Marmeisse R."/>
            <person name="Melayah D."/>
            <person name="Montanini B."/>
            <person name="Muratet M."/>
            <person name="Nehls U."/>
            <person name="Niculita-Hirzel H."/>
            <person name="Oudot-Le Secq M.P."/>
            <person name="Peter M."/>
            <person name="Quesneville H."/>
            <person name="Rajashekar B."/>
            <person name="Reich M."/>
            <person name="Rouhier N."/>
            <person name="Schmutz J."/>
            <person name="Yin T."/>
            <person name="Chalot M."/>
            <person name="Henrissat B."/>
            <person name="Kuees U."/>
            <person name="Lucas S."/>
            <person name="Van de Peer Y."/>
            <person name="Podila G.K."/>
            <person name="Polle A."/>
            <person name="Pukkila P.J."/>
            <person name="Richardson P.M."/>
            <person name="Rouze P."/>
            <person name="Sanders I.R."/>
            <person name="Stajich J.E."/>
            <person name="Tunlid A."/>
            <person name="Tuskan G."/>
            <person name="Grigoriev I.V."/>
        </authorList>
    </citation>
    <scope>NUCLEOTIDE SEQUENCE [LARGE SCALE GENOMIC DNA]</scope>
    <source>
        <strain evidence="4">S238N-H82 / ATCC MYA-4686</strain>
    </source>
</reference>
<feature type="region of interest" description="Disordered" evidence="1">
    <location>
        <begin position="1733"/>
        <end position="1752"/>
    </location>
</feature>
<dbReference type="Proteomes" id="UP000001194">
    <property type="component" value="Unassembled WGS sequence"/>
</dbReference>
<keyword evidence="2" id="KW-0472">Membrane</keyword>
<name>B0DLJ6_LACBS</name>
<feature type="region of interest" description="Disordered" evidence="1">
    <location>
        <begin position="108"/>
        <end position="128"/>
    </location>
</feature>
<feature type="compositionally biased region" description="Low complexity" evidence="1">
    <location>
        <begin position="112"/>
        <end position="128"/>
    </location>
</feature>
<evidence type="ECO:0000313" key="4">
    <source>
        <dbReference type="Proteomes" id="UP000001194"/>
    </source>
</evidence>
<dbReference type="OrthoDB" id="3048541at2759"/>
<sequence length="1998" mass="224305">MSRRETKIYTALPKTPTETVQFQMPSGASVNYAIFQEIGTSTLLVQCDLCNRYLPLTKHKSTIHYQRHRGSVICRDVQDQNNAARLDIATPIQSQPGTTFINSFQEPRFSRSNSPLTNSASPSATPTQTSFSFDYPSHNVPALRADDLPPSSPPPLSPTSDRGSEDEFTFLFAYISGKRMRWTLNPEHSPFMIMAMTAFYIWIWTLNPEHSLSNLLSNILIFYTFLANLFAIFPDFMAASLLKRKGSRGDESPEKLEDSFPDNVCTGQIIEWKAGSVWDTYAFQQHDGNDIGWAPIGYEGPGWIRLQSNSCNIFLTTKIEMNRRACAKCFSLLNSKALRKFMDRAEKDIMPHTPWKYLNARQLKNMLTMSRKRANALHIKLSLCAQQVGRLQKKLNDYQRMIMLISQNRIAGVSRILSVALRNGANEEAICMKLHCAIEGTYRPHSGWTEREFDTAFLTKAIGGPRLLYALQKAEGYPSLSTLRKRKPIPELSVSVGKPIISEFSANISAFLGERGRKPSAASQVQIVIDGAAIEEAIRFDFKRKSLLGLCREHCGNIKTTVDDIQDLHNVAHALDANESDHQLCHYGKDATVLGIAPVTGIENYHVTPLVLASSCKTEKGEQLALWVANFIETYHKHPDGEARHGPIFTIATDGESSFRKLRFIIGLGKETVKQESDLGKKIFGLPGLNLETGHNGLLGTCDPKHIVKRFATMIRSPKGVQVGNVHITSGDVLRALEQLPDMTPEEALNLLSPVDKQNVPKAVNLLQCLTLLDGQKTITNNPTLQERMRCIAFISKVLGSFLYPFINVELSLSEQIRALSRYAHLITALYLRHGLEFMSSALIADSQAIVKNIIFTTARLQISDPNIPYFILFEGTDRLENVFSHVRTQDHARNFDIQQLSQKLSIGAEIDAIFQRHPDLDRGHIRRNLVNARGIDHMNPKSWIGDVRVGNVDLKSEYLAGRLEANEILNEHFHSKSAAPNFDKLFSKPHTDHLRPKTEYIGNRDVDDDNVEIDDGIATGHLDIGVSEAGDSIVEDAASTIDADEFTGIEFQQSDLLNPTTEMAGTSYLLVEGQKQYIPTLVSQILGADRKKKSLSTTHGLRVQGITVEQSLRRSLNINSSGDDLDVSEEKVKAGDLGGILVRVGEYICLAVVEVLNFRKGTSKTNLASIDVNDLDSEGQHAVTVAIQIIELIAEEPKDESEKLTWWWSQEYIPLVANEGGTVRQRHLVKHIPGKVFHPLSPKIIYNSAGHPIWSLDHFDLERTLAHAWSALDPESANIAETVTLLPMISGPKGLNKLPYRRMELETLATLFITPDKITTPLNLVKLNGTDQRPCHICNKILHINEMRNHVGIHILKACRDVVDLVVKEIGADACGWCGRDGCKTQLVESKNTVKITSNCEYHYEKMQYKAAGRPTNLKPCTNIPLNCTICPPASNGQLVTFWKYEFITHMVDKHLLQDDELPSLPLQLWATTHISRWEELKMGIPVDSTDEWRDVNQVLDSDDVNVILEEDVKDDDIYVEEEVAMCYREYYKSIALFSHIRPWIQLLWDFDGTRRRESFSRDLLLAAPCPIPFVTIDPFPMCMTSAHNVGLVCSAFCIVPLSIGLRSVHDVPKGIGQKYKEKTNTIHALPQIPLHLYIACLSTPVPSMTESFESCGVVDIQPIFHNHNLRHVHRSHPTRWKHRALCPVEWSAAQTRNNANIPFRVSSTAEGNRYVGGDATKKLGYPVCDNQPAGRHGSKMSMSKVKVNEDRPTRQLTDVTAVNDDDNREVNNKRAVEFDDEKRRKCFNLIFGLRRIAITQRAKFEPIPPTLPLDWPDATYRFPENIPLLLCLPNCCYHVFLLQHTPCHSNSIFRVPGIALTLSTLLDICATPLFQYWPDATYCVPANTLIWLCLPNASFPSRSTLAIIFEFQSPAIAMSSRDCLHITHSDGYLLNFKVWPSLCGHCFLYVASQARPFANFHDHAHAAQYSMCRAISITLAIHVCEIYGKHGNISFS</sequence>
<keyword evidence="2" id="KW-0812">Transmembrane</keyword>
<accession>B0DLJ6</accession>
<evidence type="ECO:0000313" key="3">
    <source>
        <dbReference type="EMBL" id="EDR04579.1"/>
    </source>
</evidence>
<keyword evidence="2" id="KW-1133">Transmembrane helix</keyword>
<organism evidence="4">
    <name type="scientific">Laccaria bicolor (strain S238N-H82 / ATCC MYA-4686)</name>
    <name type="common">Bicoloured deceiver</name>
    <name type="synonym">Laccaria laccata var. bicolor</name>
    <dbReference type="NCBI Taxonomy" id="486041"/>
    <lineage>
        <taxon>Eukaryota</taxon>
        <taxon>Fungi</taxon>
        <taxon>Dikarya</taxon>
        <taxon>Basidiomycota</taxon>
        <taxon>Agaricomycotina</taxon>
        <taxon>Agaricomycetes</taxon>
        <taxon>Agaricomycetidae</taxon>
        <taxon>Agaricales</taxon>
        <taxon>Agaricineae</taxon>
        <taxon>Hydnangiaceae</taxon>
        <taxon>Laccaria</taxon>
    </lineage>
</organism>
<feature type="transmembrane region" description="Helical" evidence="2">
    <location>
        <begin position="219"/>
        <end position="242"/>
    </location>
</feature>